<gene>
    <name evidence="1" type="ORF">CPELLU_LOCUS16273</name>
</gene>
<dbReference type="SUPFAM" id="SSF52096">
    <property type="entry name" value="ClpP/crotonase"/>
    <property type="match status" value="1"/>
</dbReference>
<accession>A0A9N9JFG7</accession>
<dbReference type="PANTHER" id="PTHR37049:SF5">
    <property type="entry name" value="TAIL SPECIFIC PROTEASE DOMAIN-CONTAINING PROTEIN"/>
    <property type="match status" value="1"/>
</dbReference>
<sequence>IVLDLSNNYGGDVYLAHQINNILFPDIQNFPADLKVNNISIQFIEGFSMINSLFNEKNAFLQHYKTYISTRTNTSFNSIEDFIGNNLYTRGGTQLKYTSKAFFNDTILYGGILEFPKPPKFPWTEKDIIILTNGLCFSSCALITQRLAENNVPTIVVGGFPNKRFSFASMSGGYKVTTDYFENYFSILKNLDSSLVSSLTLPETLTLSFTIAEVYSVNHPNEVMDFSFRPADYQLYYDERSARDPSQLWMQAAKFIKG</sequence>
<dbReference type="InterPro" id="IPR029045">
    <property type="entry name" value="ClpP/crotonase-like_dom_sf"/>
</dbReference>
<dbReference type="EMBL" id="CAJVQA010023582">
    <property type="protein sequence ID" value="CAG8778966.1"/>
    <property type="molecule type" value="Genomic_DNA"/>
</dbReference>
<organism evidence="1 2">
    <name type="scientific">Cetraspora pellucida</name>
    <dbReference type="NCBI Taxonomy" id="1433469"/>
    <lineage>
        <taxon>Eukaryota</taxon>
        <taxon>Fungi</taxon>
        <taxon>Fungi incertae sedis</taxon>
        <taxon>Mucoromycota</taxon>
        <taxon>Glomeromycotina</taxon>
        <taxon>Glomeromycetes</taxon>
        <taxon>Diversisporales</taxon>
        <taxon>Gigasporaceae</taxon>
        <taxon>Cetraspora</taxon>
    </lineage>
</organism>
<dbReference type="Gene3D" id="3.90.226.10">
    <property type="entry name" value="2-enoyl-CoA Hydratase, Chain A, domain 1"/>
    <property type="match status" value="1"/>
</dbReference>
<comment type="caution">
    <text evidence="1">The sequence shown here is derived from an EMBL/GenBank/DDBJ whole genome shotgun (WGS) entry which is preliminary data.</text>
</comment>
<dbReference type="AlphaFoldDB" id="A0A9N9JFG7"/>
<proteinExistence type="predicted"/>
<dbReference type="Proteomes" id="UP000789759">
    <property type="component" value="Unassembled WGS sequence"/>
</dbReference>
<evidence type="ECO:0000313" key="1">
    <source>
        <dbReference type="EMBL" id="CAG8778966.1"/>
    </source>
</evidence>
<reference evidence="1" key="1">
    <citation type="submission" date="2021-06" db="EMBL/GenBank/DDBJ databases">
        <authorList>
            <person name="Kallberg Y."/>
            <person name="Tangrot J."/>
            <person name="Rosling A."/>
        </authorList>
    </citation>
    <scope>NUCLEOTIDE SEQUENCE</scope>
    <source>
        <strain evidence="1">FL966</strain>
    </source>
</reference>
<protein>
    <submittedName>
        <fullName evidence="1">13849_t:CDS:1</fullName>
    </submittedName>
</protein>
<keyword evidence="2" id="KW-1185">Reference proteome</keyword>
<evidence type="ECO:0000313" key="2">
    <source>
        <dbReference type="Proteomes" id="UP000789759"/>
    </source>
</evidence>
<dbReference type="InterPro" id="IPR052766">
    <property type="entry name" value="S41A_metabolite_peptidase"/>
</dbReference>
<dbReference type="PANTHER" id="PTHR37049">
    <property type="entry name" value="PEPTIDASE S41 FAMILY PROTEIN"/>
    <property type="match status" value="1"/>
</dbReference>
<dbReference type="OrthoDB" id="2441902at2759"/>
<name>A0A9N9JFG7_9GLOM</name>
<feature type="non-terminal residue" evidence="1">
    <location>
        <position position="1"/>
    </location>
</feature>